<evidence type="ECO:0000313" key="7">
    <source>
        <dbReference type="EMBL" id="GAA3957377.1"/>
    </source>
</evidence>
<comment type="caution">
    <text evidence="7">The sequence shown here is derived from an EMBL/GenBank/DDBJ whole genome shotgun (WGS) entry which is preliminary data.</text>
</comment>
<evidence type="ECO:0000256" key="2">
    <source>
        <dbReference type="ARBA" id="ARBA00008814"/>
    </source>
</evidence>
<proteinExistence type="inferred from homology"/>
<dbReference type="InterPro" id="IPR051313">
    <property type="entry name" value="Bact_iron-sidero_bind"/>
</dbReference>
<dbReference type="PANTHER" id="PTHR30532:SF25">
    <property type="entry name" value="IRON(III) DICITRATE-BINDING PERIPLASMIC PROTEIN"/>
    <property type="match status" value="1"/>
</dbReference>
<feature type="chain" id="PRO_5045902950" evidence="5">
    <location>
        <begin position="37"/>
        <end position="348"/>
    </location>
</feature>
<comment type="subcellular location">
    <subcellularLocation>
        <location evidence="1">Cell envelope</location>
    </subcellularLocation>
</comment>
<sequence length="348" mass="36390">MLAYSETGSARPHRSRRLLTAAAVVAAASVALTACAEKDTTLRTPDGQVISTVTSRIAEANIVSAGRDFAETCLAPTAPDPGRTDVSRVIVTDPALLDAVCALGIGPKVRAVTAPDGSIPEYLGPELAAVPTIGDRPSREQVAQAAPQLVLATPDTAGDVTGLRESGALGSARVATVSTDSDWRTTFTEVAAALQRSDAAAERLAEFDAEATRVGRVMDAPHSQVSLVRFTARAELLEGTGSFGASILAQVGAQRPAAQRGAEPVIVTEENFRDADGDLIYVSGEGDEGMQRGIDVLESDSWQEMGAPSWQRVMWVDDTVWYRTSGLAAAWLVLNDLKNSLNSSSAGG</sequence>
<keyword evidence="8" id="KW-1185">Reference proteome</keyword>
<dbReference type="Gene3D" id="3.40.50.1980">
    <property type="entry name" value="Nitrogenase molybdenum iron protein domain"/>
    <property type="match status" value="2"/>
</dbReference>
<evidence type="ECO:0000256" key="1">
    <source>
        <dbReference type="ARBA" id="ARBA00004196"/>
    </source>
</evidence>
<feature type="signal peptide" evidence="5">
    <location>
        <begin position="1"/>
        <end position="36"/>
    </location>
</feature>
<keyword evidence="3" id="KW-0813">Transport</keyword>
<dbReference type="RefSeq" id="WP_344782372.1">
    <property type="nucleotide sequence ID" value="NZ_BAAAZW010000004.1"/>
</dbReference>
<dbReference type="PROSITE" id="PS50983">
    <property type="entry name" value="FE_B12_PBP"/>
    <property type="match status" value="1"/>
</dbReference>
<dbReference type="InterPro" id="IPR002491">
    <property type="entry name" value="ABC_transptr_periplasmic_BD"/>
</dbReference>
<evidence type="ECO:0000259" key="6">
    <source>
        <dbReference type="PROSITE" id="PS50983"/>
    </source>
</evidence>
<dbReference type="EMBL" id="BAAAZW010000004">
    <property type="protein sequence ID" value="GAA3957377.1"/>
    <property type="molecule type" value="Genomic_DNA"/>
</dbReference>
<reference evidence="8" key="1">
    <citation type="journal article" date="2019" name="Int. J. Syst. Evol. Microbiol.">
        <title>The Global Catalogue of Microorganisms (GCM) 10K type strain sequencing project: providing services to taxonomists for standard genome sequencing and annotation.</title>
        <authorList>
            <consortium name="The Broad Institute Genomics Platform"/>
            <consortium name="The Broad Institute Genome Sequencing Center for Infectious Disease"/>
            <person name="Wu L."/>
            <person name="Ma J."/>
        </authorList>
    </citation>
    <scope>NUCLEOTIDE SEQUENCE [LARGE SCALE GENOMIC DNA]</scope>
    <source>
        <strain evidence="8">JCM 16923</strain>
    </source>
</reference>
<evidence type="ECO:0000256" key="4">
    <source>
        <dbReference type="ARBA" id="ARBA00022729"/>
    </source>
</evidence>
<keyword evidence="4 5" id="KW-0732">Signal</keyword>
<evidence type="ECO:0000256" key="3">
    <source>
        <dbReference type="ARBA" id="ARBA00022448"/>
    </source>
</evidence>
<dbReference type="PANTHER" id="PTHR30532">
    <property type="entry name" value="IRON III DICITRATE-BINDING PERIPLASMIC PROTEIN"/>
    <property type="match status" value="1"/>
</dbReference>
<accession>A0ABP7NZX2</accession>
<comment type="similarity">
    <text evidence="2">Belongs to the bacterial solute-binding protein 8 family.</text>
</comment>
<feature type="domain" description="Fe/B12 periplasmic-binding" evidence="6">
    <location>
        <begin position="88"/>
        <end position="345"/>
    </location>
</feature>
<evidence type="ECO:0000313" key="8">
    <source>
        <dbReference type="Proteomes" id="UP001418444"/>
    </source>
</evidence>
<dbReference type="Proteomes" id="UP001418444">
    <property type="component" value="Unassembled WGS sequence"/>
</dbReference>
<organism evidence="7 8">
    <name type="scientific">Gordonia caeni</name>
    <dbReference type="NCBI Taxonomy" id="1007097"/>
    <lineage>
        <taxon>Bacteria</taxon>
        <taxon>Bacillati</taxon>
        <taxon>Actinomycetota</taxon>
        <taxon>Actinomycetes</taxon>
        <taxon>Mycobacteriales</taxon>
        <taxon>Gordoniaceae</taxon>
        <taxon>Gordonia</taxon>
    </lineage>
</organism>
<protein>
    <submittedName>
        <fullName evidence="7">ABC transporter substrate-binding protein</fullName>
    </submittedName>
</protein>
<evidence type="ECO:0000256" key="5">
    <source>
        <dbReference type="SAM" id="SignalP"/>
    </source>
</evidence>
<name>A0ABP7NZX2_9ACTN</name>
<dbReference type="SUPFAM" id="SSF53807">
    <property type="entry name" value="Helical backbone' metal receptor"/>
    <property type="match status" value="1"/>
</dbReference>
<gene>
    <name evidence="7" type="ORF">GCM10022231_15720</name>
</gene>
<dbReference type="Pfam" id="PF01497">
    <property type="entry name" value="Peripla_BP_2"/>
    <property type="match status" value="1"/>
</dbReference>